<dbReference type="InterPro" id="IPR015377">
    <property type="entry name" value="Fumarylacetoacetase_N"/>
</dbReference>
<evidence type="ECO:0000259" key="14">
    <source>
        <dbReference type="Pfam" id="PF01557"/>
    </source>
</evidence>
<evidence type="ECO:0000256" key="5">
    <source>
        <dbReference type="ARBA" id="ARBA00022801"/>
    </source>
</evidence>
<dbReference type="GO" id="GO:0004334">
    <property type="term" value="F:fumarylacetoacetase activity"/>
    <property type="evidence" value="ECO:0007669"/>
    <property type="project" value="UniProtKB-UniRule"/>
</dbReference>
<dbReference type="SUPFAM" id="SSF56529">
    <property type="entry name" value="FAH"/>
    <property type="match status" value="1"/>
</dbReference>
<dbReference type="AlphaFoldDB" id="A0A074Y7B6"/>
<comment type="catalytic activity">
    <reaction evidence="13">
        <text>4-fumarylacetoacetate + H2O = acetoacetate + fumarate + H(+)</text>
        <dbReference type="Rhea" id="RHEA:10244"/>
        <dbReference type="ChEBI" id="CHEBI:13705"/>
        <dbReference type="ChEBI" id="CHEBI:15377"/>
        <dbReference type="ChEBI" id="CHEBI:15378"/>
        <dbReference type="ChEBI" id="CHEBI:18034"/>
        <dbReference type="ChEBI" id="CHEBI:29806"/>
        <dbReference type="EC" id="3.7.1.2"/>
    </reaction>
</comment>
<keyword evidence="8 13" id="KW-0828">Tyrosine catabolism</keyword>
<dbReference type="InterPro" id="IPR011234">
    <property type="entry name" value="Fumarylacetoacetase-like_C"/>
</dbReference>
<feature type="domain" description="Fumarylacetoacetase N-terminal" evidence="15">
    <location>
        <begin position="15"/>
        <end position="109"/>
    </location>
</feature>
<dbReference type="OMA" id="QGLEMNP"/>
<proteinExistence type="inferred from homology"/>
<evidence type="ECO:0000259" key="15">
    <source>
        <dbReference type="Pfam" id="PF09298"/>
    </source>
</evidence>
<dbReference type="GO" id="GO:0006572">
    <property type="term" value="P:L-tyrosine catabolic process"/>
    <property type="evidence" value="ECO:0007669"/>
    <property type="project" value="UniProtKB-UniRule"/>
</dbReference>
<evidence type="ECO:0000256" key="9">
    <source>
        <dbReference type="ARBA" id="ARBA00023232"/>
    </source>
</evidence>
<evidence type="ECO:0000256" key="3">
    <source>
        <dbReference type="ARBA" id="ARBA00012094"/>
    </source>
</evidence>
<keyword evidence="4 12" id="KW-0479">Metal-binding</keyword>
<dbReference type="Proteomes" id="UP000030641">
    <property type="component" value="Unassembled WGS sequence"/>
</dbReference>
<dbReference type="STRING" id="1043005.A0A074Y7B6"/>
<dbReference type="HOGENOM" id="CLU_026207_2_0_1"/>
<dbReference type="Pfam" id="PF09298">
    <property type="entry name" value="FAA_hydrolase_N"/>
    <property type="match status" value="1"/>
</dbReference>
<dbReference type="SUPFAM" id="SSF63433">
    <property type="entry name" value="Fumarylacetoacetate hydrolase, FAH, N-terminal domain"/>
    <property type="match status" value="1"/>
</dbReference>
<evidence type="ECO:0000256" key="10">
    <source>
        <dbReference type="PIRSR" id="PIRSR605959-1"/>
    </source>
</evidence>
<dbReference type="EC" id="3.7.1.2" evidence="3 13"/>
<evidence type="ECO:0000256" key="7">
    <source>
        <dbReference type="ARBA" id="ARBA00022842"/>
    </source>
</evidence>
<dbReference type="GeneID" id="25364370"/>
<keyword evidence="6 12" id="KW-0106">Calcium</keyword>
<feature type="binding site" evidence="11">
    <location>
        <position position="237"/>
    </location>
    <ligand>
        <name>substrate</name>
    </ligand>
</feature>
<comment type="similarity">
    <text evidence="2 13">Belongs to the FAH family.</text>
</comment>
<evidence type="ECO:0000256" key="6">
    <source>
        <dbReference type="ARBA" id="ARBA00022837"/>
    </source>
</evidence>
<evidence type="ECO:0000256" key="4">
    <source>
        <dbReference type="ARBA" id="ARBA00022723"/>
    </source>
</evidence>
<feature type="domain" description="Fumarylacetoacetase-like C-terminal" evidence="14">
    <location>
        <begin position="124"/>
        <end position="381"/>
    </location>
</feature>
<feature type="binding site" evidence="12">
    <location>
        <position position="196"/>
    </location>
    <ligand>
        <name>Ca(2+)</name>
        <dbReference type="ChEBI" id="CHEBI:29108"/>
    </ligand>
</feature>
<sequence>MTSLQSDFGSHFGVENIPFGIASSDKHTSPQAVTRFENNVIFLADLVQATSDLQSLPDGIFSQSTLNAFAALGRSAHRTVRSAVQQLIEDSKLPESSMEDVSKCQMHLPVSVADFTDFSCSESHNLNAGLAAMGRKGLPPSWGFIPPGYAGRCSSIKISGTPVRRPIGQFWEDNMAAMRGENKKIIYGPSRRMDYEMELSAVIGKPLPYGQTVTANNAGEHIFGFVMLNDWSARDIQILEMIPLGPLNSKNSGTTLSPWIITYDALEPFRVNGPGWKHTLPPHIAVEKDDRGLSIDLSVFVQSTDNDVTRACVANSKVLAWSFEQLLAHQASAGCGFQAGDLLACGTVSEDSDEGRGCMLEHNLPPPAVQRGYLADGVVVQFTGKCSEGVGFGECRAELLPALSIETWSSE</sequence>
<feature type="binding site" evidence="12">
    <location>
        <position position="117"/>
    </location>
    <ligand>
        <name>Ca(2+)</name>
        <dbReference type="ChEBI" id="CHEBI:29108"/>
    </ligand>
</feature>
<dbReference type="InterPro" id="IPR036663">
    <property type="entry name" value="Fumarylacetoacetase_C_sf"/>
</dbReference>
<reference evidence="16 17" key="1">
    <citation type="journal article" date="2014" name="BMC Genomics">
        <title>Genome sequencing of four Aureobasidium pullulans varieties: biotechnological potential, stress tolerance, and description of new species.</title>
        <authorList>
            <person name="Gostin Ar C."/>
            <person name="Ohm R.A."/>
            <person name="Kogej T."/>
            <person name="Sonjak S."/>
            <person name="Turk M."/>
            <person name="Zajc J."/>
            <person name="Zalar P."/>
            <person name="Grube M."/>
            <person name="Sun H."/>
            <person name="Han J."/>
            <person name="Sharma A."/>
            <person name="Chiniquy J."/>
            <person name="Ngan C.Y."/>
            <person name="Lipzen A."/>
            <person name="Barry K."/>
            <person name="Grigoriev I.V."/>
            <person name="Gunde-Cimerman N."/>
        </authorList>
    </citation>
    <scope>NUCLEOTIDE SEQUENCE [LARGE SCALE GENOMIC DNA]</scope>
    <source>
        <strain evidence="16 17">EXF-2481</strain>
    </source>
</reference>
<keyword evidence="7 12" id="KW-0460">Magnesium</keyword>
<feature type="binding site" evidence="12">
    <location>
        <position position="230"/>
    </location>
    <ligand>
        <name>Mg(2+)</name>
        <dbReference type="ChEBI" id="CHEBI:18420"/>
    </ligand>
</feature>
<evidence type="ECO:0000256" key="1">
    <source>
        <dbReference type="ARBA" id="ARBA00004782"/>
    </source>
</evidence>
<keyword evidence="9 13" id="KW-0585">Phenylalanine catabolism</keyword>
<dbReference type="InterPro" id="IPR005959">
    <property type="entry name" value="Fumarylacetoacetase"/>
</dbReference>
<comment type="pathway">
    <text evidence="1 13">Amino-acid degradation; L-phenylalanine degradation; acetoacetate and fumarate from L-phenylalanine: step 6/6.</text>
</comment>
<dbReference type="PANTHER" id="PTHR43069:SF5">
    <property type="entry name" value="FUMARYLACETOACETASE"/>
    <property type="match status" value="1"/>
</dbReference>
<evidence type="ECO:0000256" key="11">
    <source>
        <dbReference type="PIRSR" id="PIRSR605959-2"/>
    </source>
</evidence>
<dbReference type="InParanoid" id="A0A074Y7B6"/>
<dbReference type="OrthoDB" id="9971669at2759"/>
<accession>A0A074Y7B6</accession>
<dbReference type="UniPathway" id="UPA00139">
    <property type="reaction ID" value="UER00341"/>
</dbReference>
<evidence type="ECO:0000256" key="2">
    <source>
        <dbReference type="ARBA" id="ARBA00010211"/>
    </source>
</evidence>
<dbReference type="GO" id="GO:0046872">
    <property type="term" value="F:metal ion binding"/>
    <property type="evidence" value="ECO:0007669"/>
    <property type="project" value="UniProtKB-UniRule"/>
</dbReference>
<gene>
    <name evidence="16" type="ORF">AUEXF2481DRAFT_31161</name>
</gene>
<feature type="binding site" evidence="11">
    <location>
        <position position="347"/>
    </location>
    <ligand>
        <name>substrate</name>
    </ligand>
</feature>
<keyword evidence="5 13" id="KW-0378">Hydrolase</keyword>
<protein>
    <recommendedName>
        <fullName evidence="3 13">Fumarylacetoacetase</fullName>
        <ecNumber evidence="3 13">3.7.1.2</ecNumber>
    </recommendedName>
    <alternativeName>
        <fullName evidence="13">Fumarylacetoacetate hydrolase</fullName>
    </alternativeName>
</protein>
<feature type="binding site" evidence="12">
    <location>
        <position position="230"/>
    </location>
    <ligand>
        <name>Ca(2+)</name>
        <dbReference type="ChEBI" id="CHEBI:29108"/>
    </ligand>
</feature>
<dbReference type="Gene3D" id="2.30.30.230">
    <property type="entry name" value="Fumarylacetoacetase, N-terminal domain"/>
    <property type="match status" value="1"/>
</dbReference>
<feature type="active site" description="Proton acceptor" evidence="10">
    <location>
        <position position="124"/>
    </location>
</feature>
<evidence type="ECO:0000256" key="13">
    <source>
        <dbReference type="RuleBase" id="RU366008"/>
    </source>
</evidence>
<organism evidence="16 17">
    <name type="scientific">Aureobasidium subglaciale (strain EXF-2481)</name>
    <name type="common">Aureobasidium pullulans var. subglaciale</name>
    <dbReference type="NCBI Taxonomy" id="1043005"/>
    <lineage>
        <taxon>Eukaryota</taxon>
        <taxon>Fungi</taxon>
        <taxon>Dikarya</taxon>
        <taxon>Ascomycota</taxon>
        <taxon>Pezizomycotina</taxon>
        <taxon>Dothideomycetes</taxon>
        <taxon>Dothideomycetidae</taxon>
        <taxon>Dothideales</taxon>
        <taxon>Saccotheciaceae</taxon>
        <taxon>Aureobasidium</taxon>
    </lineage>
</organism>
<evidence type="ECO:0000256" key="12">
    <source>
        <dbReference type="PIRSR" id="PIRSR605959-3"/>
    </source>
</evidence>
<dbReference type="PANTHER" id="PTHR43069">
    <property type="entry name" value="FUMARYLACETOACETASE"/>
    <property type="match status" value="1"/>
</dbReference>
<feature type="binding site" evidence="12">
    <location>
        <position position="250"/>
    </location>
    <ligand>
        <name>Mg(2+)</name>
        <dbReference type="ChEBI" id="CHEBI:18420"/>
    </ligand>
</feature>
<evidence type="ECO:0000313" key="16">
    <source>
        <dbReference type="EMBL" id="KEQ93590.1"/>
    </source>
</evidence>
<evidence type="ECO:0000313" key="17">
    <source>
        <dbReference type="Proteomes" id="UP000030641"/>
    </source>
</evidence>
<dbReference type="InterPro" id="IPR036462">
    <property type="entry name" value="Fumarylacetoacetase_N_sf"/>
</dbReference>
<dbReference type="EMBL" id="KL584765">
    <property type="protein sequence ID" value="KEQ93590.1"/>
    <property type="molecule type" value="Genomic_DNA"/>
</dbReference>
<dbReference type="GO" id="GO:0006559">
    <property type="term" value="P:L-phenylalanine catabolic process"/>
    <property type="evidence" value="ECO:0007669"/>
    <property type="project" value="UniProtKB-UniRule"/>
</dbReference>
<dbReference type="GO" id="GO:1902000">
    <property type="term" value="P:homogentisate catabolic process"/>
    <property type="evidence" value="ECO:0007669"/>
    <property type="project" value="TreeGrafter"/>
</dbReference>
<comment type="cofactor">
    <cofactor evidence="13">
        <name>Mg(2+)</name>
        <dbReference type="ChEBI" id="CHEBI:18420"/>
    </cofactor>
    <cofactor evidence="13">
        <name>Ca(2+)</name>
        <dbReference type="ChEBI" id="CHEBI:29108"/>
    </cofactor>
</comment>
<feature type="binding site" evidence="12">
    <location>
        <position position="198"/>
    </location>
    <ligand>
        <name>Ca(2+)</name>
        <dbReference type="ChEBI" id="CHEBI:29108"/>
    </ligand>
</feature>
<dbReference type="Pfam" id="PF01557">
    <property type="entry name" value="FAA_hydrolase"/>
    <property type="match status" value="1"/>
</dbReference>
<evidence type="ECO:0000256" key="8">
    <source>
        <dbReference type="ARBA" id="ARBA00022878"/>
    </source>
</evidence>
<keyword evidence="17" id="KW-1185">Reference proteome</keyword>
<dbReference type="Gene3D" id="3.90.850.10">
    <property type="entry name" value="Fumarylacetoacetase-like, C-terminal domain"/>
    <property type="match status" value="1"/>
</dbReference>
<name>A0A074Y7B6_AURSE</name>
<dbReference type="RefSeq" id="XP_013342021.1">
    <property type="nucleotide sequence ID" value="XM_013486567.1"/>
</dbReference>
<feature type="binding site" evidence="12">
    <location>
        <position position="254"/>
    </location>
    <ligand>
        <name>Mg(2+)</name>
        <dbReference type="ChEBI" id="CHEBI:18420"/>
    </ligand>
</feature>